<dbReference type="EMBL" id="VXIV02001977">
    <property type="protein sequence ID" value="KAF6028202.1"/>
    <property type="molecule type" value="Genomic_DNA"/>
</dbReference>
<evidence type="ECO:0000313" key="10">
    <source>
        <dbReference type="Proteomes" id="UP000593567"/>
    </source>
</evidence>
<dbReference type="PROSITE" id="PS52001">
    <property type="entry name" value="AD"/>
    <property type="match status" value="1"/>
</dbReference>
<comment type="subunit">
    <text evidence="7">Component of the Mediator complex.</text>
</comment>
<dbReference type="GO" id="GO:0003712">
    <property type="term" value="F:transcription coregulator activity"/>
    <property type="evidence" value="ECO:0007669"/>
    <property type="project" value="InterPro"/>
</dbReference>
<dbReference type="Gene3D" id="2.30.30.100">
    <property type="match status" value="1"/>
</dbReference>
<dbReference type="Pfam" id="PF07544">
    <property type="entry name" value="Med9"/>
    <property type="match status" value="1"/>
</dbReference>
<evidence type="ECO:0000256" key="7">
    <source>
        <dbReference type="RuleBase" id="RU364145"/>
    </source>
</evidence>
<evidence type="ECO:0000256" key="6">
    <source>
        <dbReference type="ARBA" id="ARBA00023242"/>
    </source>
</evidence>
<gene>
    <name evidence="7" type="primary">MED9</name>
    <name evidence="9" type="ORF">EB796_013504</name>
</gene>
<protein>
    <recommendedName>
        <fullName evidence="7">Mediator of RNA polymerase II transcription subunit 9</fullName>
    </recommendedName>
    <alternativeName>
        <fullName evidence="7">Mediator complex subunit 9</fullName>
    </alternativeName>
</protein>
<evidence type="ECO:0000259" key="8">
    <source>
        <dbReference type="PROSITE" id="PS52001"/>
    </source>
</evidence>
<evidence type="ECO:0000256" key="5">
    <source>
        <dbReference type="ARBA" id="ARBA00023163"/>
    </source>
</evidence>
<dbReference type="OrthoDB" id="77463at2759"/>
<keyword evidence="5 7" id="KW-0804">Transcription</keyword>
<dbReference type="Pfam" id="PF06372">
    <property type="entry name" value="Gemin6"/>
    <property type="match status" value="1"/>
</dbReference>
<dbReference type="GO" id="GO:0016592">
    <property type="term" value="C:mediator complex"/>
    <property type="evidence" value="ECO:0007669"/>
    <property type="project" value="InterPro"/>
</dbReference>
<evidence type="ECO:0000313" key="9">
    <source>
        <dbReference type="EMBL" id="KAF6028202.1"/>
    </source>
</evidence>
<dbReference type="Pfam" id="PF20417">
    <property type="entry name" value="Gemin6_C"/>
    <property type="match status" value="1"/>
</dbReference>
<keyword evidence="6 7" id="KW-0539">Nucleus</keyword>
<evidence type="ECO:0000256" key="2">
    <source>
        <dbReference type="ARBA" id="ARBA00008089"/>
    </source>
</evidence>
<comment type="caution">
    <text evidence="9">The sequence shown here is derived from an EMBL/GenBank/DDBJ whole genome shotgun (WGS) entry which is preliminary data.</text>
</comment>
<dbReference type="GO" id="GO:0000245">
    <property type="term" value="P:spliceosomal complex assembly"/>
    <property type="evidence" value="ECO:0007669"/>
    <property type="project" value="InterPro"/>
</dbReference>
<dbReference type="Proteomes" id="UP000593567">
    <property type="component" value="Unassembled WGS sequence"/>
</dbReference>
<dbReference type="InterPro" id="IPR047574">
    <property type="entry name" value="AD"/>
</dbReference>
<dbReference type="GO" id="GO:0000387">
    <property type="term" value="P:spliceosomal snRNP assembly"/>
    <property type="evidence" value="ECO:0007669"/>
    <property type="project" value="TreeGrafter"/>
</dbReference>
<comment type="similarity">
    <text evidence="2 7">Belongs to the Mediator complex subunit 9 family.</text>
</comment>
<comment type="subcellular location">
    <subcellularLocation>
        <location evidence="1 7">Nucleus</location>
    </subcellularLocation>
</comment>
<dbReference type="PANTHER" id="PTHR14710:SF2">
    <property type="entry name" value="GEM-ASSOCIATED PROTEIN 6"/>
    <property type="match status" value="1"/>
</dbReference>
<dbReference type="PANTHER" id="PTHR14710">
    <property type="entry name" value="GEM-ASSOCIATED PROTEIN 6"/>
    <property type="match status" value="1"/>
</dbReference>
<keyword evidence="10" id="KW-1185">Reference proteome</keyword>
<dbReference type="InterPro" id="IPR009422">
    <property type="entry name" value="Gemin6"/>
</dbReference>
<evidence type="ECO:0000256" key="1">
    <source>
        <dbReference type="ARBA" id="ARBA00004123"/>
    </source>
</evidence>
<name>A0A7J7JPD5_BUGNE</name>
<accession>A0A7J7JPD5</accession>
<comment type="function">
    <text evidence="7">Component of the Mediator complex, a coactivator involved in the regulated transcription of nearly all RNA polymerase II-dependent genes. Mediator functions as a bridge to convey information from gene-specific regulatory proteins to the basal RNA polymerase II transcription machinery. Mediator is recruited to promoters by direct interactions with regulatory proteins and serves as a scaffold for the assembly of a functional preinitiation complex with RNA polymerase II and the general transcription factors.</text>
</comment>
<evidence type="ECO:0000256" key="3">
    <source>
        <dbReference type="ARBA" id="ARBA00023015"/>
    </source>
</evidence>
<evidence type="ECO:0000256" key="4">
    <source>
        <dbReference type="ARBA" id="ARBA00023159"/>
    </source>
</evidence>
<dbReference type="GO" id="GO:0006357">
    <property type="term" value="P:regulation of transcription by RNA polymerase II"/>
    <property type="evidence" value="ECO:0007669"/>
    <property type="project" value="InterPro"/>
</dbReference>
<dbReference type="InterPro" id="IPR011425">
    <property type="entry name" value="Med9"/>
</dbReference>
<feature type="domain" description="AD" evidence="8">
    <location>
        <begin position="175"/>
        <end position="271"/>
    </location>
</feature>
<dbReference type="AlphaFoldDB" id="A0A7J7JPD5"/>
<keyword evidence="3 7" id="KW-0805">Transcription regulation</keyword>
<reference evidence="9" key="1">
    <citation type="submission" date="2020-06" db="EMBL/GenBank/DDBJ databases">
        <title>Draft genome of Bugula neritina, a colonial animal packing powerful symbionts and potential medicines.</title>
        <authorList>
            <person name="Rayko M."/>
        </authorList>
    </citation>
    <scope>NUCLEOTIDE SEQUENCE [LARGE SCALE GENOMIC DNA]</scope>
    <source>
        <strain evidence="9">Kwan_BN1</strain>
    </source>
</reference>
<sequence>MADSEVFQFLPKVYNILKGIEEGQDITQKIKDFKHQLDQAKSQVNSYPGISLCPEEQQKLETYTKKQIALKSDLLVKYRNSVHLTARNMTSTYGINVAQEEKDLHPVFKTDPHKLWNYVNKRVILSTSEGVSYEGYVYTIDPVTHSWVLFSCSNDEDTHKMNVVIVMNTSVTDVNVFDEECPSWVLDMMSQYGKIHEIDLSASQIAERRDAVCRWFGANRIPVNKSADTLTIANGTVTIEPPYFPENCSSSNEIILCRVRNLLTTLPNNDNMSLSI</sequence>
<dbReference type="InterPro" id="IPR046857">
    <property type="entry name" value="Gemin6_Sm-like_dom"/>
</dbReference>
<proteinExistence type="inferred from homology"/>
<organism evidence="9 10">
    <name type="scientific">Bugula neritina</name>
    <name type="common">Brown bryozoan</name>
    <name type="synonym">Sertularia neritina</name>
    <dbReference type="NCBI Taxonomy" id="10212"/>
    <lineage>
        <taxon>Eukaryota</taxon>
        <taxon>Metazoa</taxon>
        <taxon>Spiralia</taxon>
        <taxon>Lophotrochozoa</taxon>
        <taxon>Bryozoa</taxon>
        <taxon>Gymnolaemata</taxon>
        <taxon>Cheilostomatida</taxon>
        <taxon>Flustrina</taxon>
        <taxon>Buguloidea</taxon>
        <taxon>Bugulidae</taxon>
        <taxon>Bugula</taxon>
    </lineage>
</organism>
<keyword evidence="4 7" id="KW-0010">Activator</keyword>
<dbReference type="InterPro" id="IPR046856">
    <property type="entry name" value="Gemin6_C"/>
</dbReference>
<dbReference type="GO" id="GO:0032797">
    <property type="term" value="C:SMN complex"/>
    <property type="evidence" value="ECO:0007669"/>
    <property type="project" value="TreeGrafter"/>
</dbReference>